<evidence type="ECO:0000256" key="2">
    <source>
        <dbReference type="SAM" id="SignalP"/>
    </source>
</evidence>
<dbReference type="PROSITE" id="PS50846">
    <property type="entry name" value="HMA_2"/>
    <property type="match status" value="1"/>
</dbReference>
<proteinExistence type="predicted"/>
<evidence type="ECO:0000313" key="4">
    <source>
        <dbReference type="EMBL" id="SIN97199.1"/>
    </source>
</evidence>
<dbReference type="OrthoDB" id="5513217at2"/>
<organism evidence="4 5">
    <name type="scientific">Chryseobacterium scophthalmum</name>
    <dbReference type="NCBI Taxonomy" id="59733"/>
    <lineage>
        <taxon>Bacteria</taxon>
        <taxon>Pseudomonadati</taxon>
        <taxon>Bacteroidota</taxon>
        <taxon>Flavobacteriia</taxon>
        <taxon>Flavobacteriales</taxon>
        <taxon>Weeksellaceae</taxon>
        <taxon>Chryseobacterium group</taxon>
        <taxon>Chryseobacterium</taxon>
    </lineage>
</organism>
<dbReference type="FunFam" id="3.30.70.100:FF:000005">
    <property type="entry name" value="Copper-exporting P-type ATPase A"/>
    <property type="match status" value="1"/>
</dbReference>
<dbReference type="CDD" id="cd00371">
    <property type="entry name" value="HMA"/>
    <property type="match status" value="1"/>
</dbReference>
<keyword evidence="5" id="KW-1185">Reference proteome</keyword>
<dbReference type="InterPro" id="IPR017969">
    <property type="entry name" value="Heavy-metal-associated_CS"/>
</dbReference>
<reference evidence="5" key="1">
    <citation type="submission" date="2016-12" db="EMBL/GenBank/DDBJ databases">
        <authorList>
            <person name="Varghese N."/>
            <person name="Submissions S."/>
        </authorList>
    </citation>
    <scope>NUCLEOTIDE SEQUENCE [LARGE SCALE GENOMIC DNA]</scope>
    <source>
        <strain evidence="5">DSM 16779</strain>
    </source>
</reference>
<dbReference type="GO" id="GO:0046872">
    <property type="term" value="F:metal ion binding"/>
    <property type="evidence" value="ECO:0007669"/>
    <property type="project" value="UniProtKB-KW"/>
</dbReference>
<evidence type="ECO:0000259" key="3">
    <source>
        <dbReference type="PROSITE" id="PS50846"/>
    </source>
</evidence>
<dbReference type="PANTHER" id="PTHR46594">
    <property type="entry name" value="P-TYPE CATION-TRANSPORTING ATPASE"/>
    <property type="match status" value="1"/>
</dbReference>
<dbReference type="Proteomes" id="UP000184782">
    <property type="component" value="Unassembled WGS sequence"/>
</dbReference>
<dbReference type="PANTHER" id="PTHR46594:SF4">
    <property type="entry name" value="P-TYPE CATION-TRANSPORTING ATPASE"/>
    <property type="match status" value="1"/>
</dbReference>
<dbReference type="RefSeq" id="WP_074229641.1">
    <property type="nucleotide sequence ID" value="NZ_FSRQ01000001.1"/>
</dbReference>
<gene>
    <name evidence="4" type="ORF">SAMN05421769_1488</name>
</gene>
<dbReference type="PROSITE" id="PS01047">
    <property type="entry name" value="HMA_1"/>
    <property type="match status" value="1"/>
</dbReference>
<dbReference type="InterPro" id="IPR001802">
    <property type="entry name" value="MerP/CopZ"/>
</dbReference>
<feature type="domain" description="HMA" evidence="3">
    <location>
        <begin position="43"/>
        <end position="109"/>
    </location>
</feature>
<dbReference type="InterPro" id="IPR036163">
    <property type="entry name" value="HMA_dom_sf"/>
</dbReference>
<protein>
    <submittedName>
        <fullName evidence="4">Copper chaperone CopZ</fullName>
    </submittedName>
</protein>
<accession>A0A1N6FPI4</accession>
<dbReference type="Gene3D" id="3.30.70.100">
    <property type="match status" value="1"/>
</dbReference>
<dbReference type="SUPFAM" id="SSF55008">
    <property type="entry name" value="HMA, heavy metal-associated domain"/>
    <property type="match status" value="1"/>
</dbReference>
<keyword evidence="2" id="KW-0732">Signal</keyword>
<feature type="chain" id="PRO_5009935968" evidence="2">
    <location>
        <begin position="22"/>
        <end position="117"/>
    </location>
</feature>
<name>A0A1N6FPI4_9FLAO</name>
<evidence type="ECO:0000256" key="1">
    <source>
        <dbReference type="ARBA" id="ARBA00022723"/>
    </source>
</evidence>
<evidence type="ECO:0000313" key="5">
    <source>
        <dbReference type="Proteomes" id="UP000184782"/>
    </source>
</evidence>
<dbReference type="Pfam" id="PF00403">
    <property type="entry name" value="HMA"/>
    <property type="match status" value="1"/>
</dbReference>
<dbReference type="PRINTS" id="PR00946">
    <property type="entry name" value="HGSCAVENGER"/>
</dbReference>
<keyword evidence="1" id="KW-0479">Metal-binding</keyword>
<sequence>MKKYFLISIIGFILLSFQTNAQCCAASSNKKAITENNNQRNSKTVKLKITGMTCAGCANHVSKALKNVNGVIEQSVEYPGDVAIIKYDVAKTKPEELIKAIEEAGYQAEVIKHNTKV</sequence>
<feature type="signal peptide" evidence="2">
    <location>
        <begin position="1"/>
        <end position="21"/>
    </location>
</feature>
<dbReference type="EMBL" id="FSRQ01000001">
    <property type="protein sequence ID" value="SIN97199.1"/>
    <property type="molecule type" value="Genomic_DNA"/>
</dbReference>
<dbReference type="STRING" id="59733.SAMN05421769_1488"/>
<dbReference type="InterPro" id="IPR006121">
    <property type="entry name" value="HMA_dom"/>
</dbReference>
<dbReference type="AlphaFoldDB" id="A0A1N6FPI4"/>